<proteinExistence type="predicted"/>
<dbReference type="GO" id="GO:0005634">
    <property type="term" value="C:nucleus"/>
    <property type="evidence" value="ECO:0007669"/>
    <property type="project" value="UniProtKB-SubCell"/>
</dbReference>
<dbReference type="AlphaFoldDB" id="A0A7D9D6M6"/>
<evidence type="ECO:0000256" key="2">
    <source>
        <dbReference type="ARBA" id="ARBA00022723"/>
    </source>
</evidence>
<dbReference type="SUPFAM" id="SSF140996">
    <property type="entry name" value="Hermes dimerisation domain"/>
    <property type="match status" value="1"/>
</dbReference>
<keyword evidence="5" id="KW-0539">Nucleus</keyword>
<keyword evidence="7" id="KW-1185">Reference proteome</keyword>
<evidence type="ECO:0000256" key="1">
    <source>
        <dbReference type="ARBA" id="ARBA00004123"/>
    </source>
</evidence>
<comment type="caution">
    <text evidence="6">The sequence shown here is derived from an EMBL/GenBank/DDBJ whole genome shotgun (WGS) entry which is preliminary data.</text>
</comment>
<dbReference type="InterPro" id="IPR008906">
    <property type="entry name" value="HATC_C_dom"/>
</dbReference>
<dbReference type="InterPro" id="IPR012337">
    <property type="entry name" value="RNaseH-like_sf"/>
</dbReference>
<dbReference type="EMBL" id="CACRXK020000066">
    <property type="protein sequence ID" value="CAB3977734.1"/>
    <property type="molecule type" value="Genomic_DNA"/>
</dbReference>
<evidence type="ECO:0000256" key="3">
    <source>
        <dbReference type="ARBA" id="ARBA00022771"/>
    </source>
</evidence>
<reference evidence="6" key="1">
    <citation type="submission" date="2020-04" db="EMBL/GenBank/DDBJ databases">
        <authorList>
            <person name="Alioto T."/>
            <person name="Alioto T."/>
            <person name="Gomez Garrido J."/>
        </authorList>
    </citation>
    <scope>NUCLEOTIDE SEQUENCE</scope>
    <source>
        <strain evidence="6">A484AB</strain>
    </source>
</reference>
<dbReference type="InterPro" id="IPR052035">
    <property type="entry name" value="ZnF_BED_domain_contain"/>
</dbReference>
<evidence type="ECO:0000313" key="6">
    <source>
        <dbReference type="EMBL" id="CAB3977734.1"/>
    </source>
</evidence>
<dbReference type="Pfam" id="PF05699">
    <property type="entry name" value="Dimer_Tnp_hAT"/>
    <property type="match status" value="1"/>
</dbReference>
<accession>A0A7D9D6M6</accession>
<sequence length="552" mass="61941">MMVAVDLRPYSIVENEGFRELLKILEPRYSIISRKELTNNVIPELFSDLKEKIKKSLESSESRVNFTTDMWKCEGQNREYMTVTAHWAVENGEQKRFEMKNALLEVEEFTDSAHAYNIRKSLRLVCEKWISGEVPKFHVGVSDNASNVTLALKSETVLEAPEELRARAMVELEPEESDDDEEDLFPPLAAMHERSAGCFAHLLNLIVEDALKPDVQRAVTDAKTHCEQIVTKTKQSMPVARAFREAQDAMPCEKGKTPGALVKNVSTRWNSSLAMFRSFVKNKAALVIFLRRFCELSLPLLPASLGTRSNFWNILEGLVKVLTPFEDATLQLRSLENLHHPTDDEPPVTGLDSFITVLKEGINNHLINNQTLTLQISTFLNPRFKLLLIDEVDRDAVREAVFRSLFNSNARASGVGGAATEGEPPEVHTSHKGSLLTTLTNIVSERMTMGSGGVATERQPFLSAEQELTAYLSEPVIPVRSPDGKINSQDLLDYWYRHKNEWPALTHLALSYLSCPLSSVTSERVFSLTGNIVTKKRCALLPGNIGRLANIY</sequence>
<evidence type="ECO:0000313" key="7">
    <source>
        <dbReference type="Proteomes" id="UP001152795"/>
    </source>
</evidence>
<gene>
    <name evidence="6" type="ORF">PACLA_8A041786</name>
</gene>
<keyword evidence="4" id="KW-0862">Zinc</keyword>
<dbReference type="GO" id="GO:0046983">
    <property type="term" value="F:protein dimerization activity"/>
    <property type="evidence" value="ECO:0007669"/>
    <property type="project" value="InterPro"/>
</dbReference>
<evidence type="ECO:0000256" key="4">
    <source>
        <dbReference type="ARBA" id="ARBA00022833"/>
    </source>
</evidence>
<evidence type="ECO:0000256" key="5">
    <source>
        <dbReference type="ARBA" id="ARBA00023242"/>
    </source>
</evidence>
<name>A0A7D9D6M6_PARCT</name>
<dbReference type="PANTHER" id="PTHR46481">
    <property type="entry name" value="ZINC FINGER BED DOMAIN-CONTAINING PROTEIN 4"/>
    <property type="match status" value="1"/>
</dbReference>
<keyword evidence="3" id="KW-0863">Zinc-finger</keyword>
<dbReference type="Proteomes" id="UP001152795">
    <property type="component" value="Unassembled WGS sequence"/>
</dbReference>
<dbReference type="OrthoDB" id="10057873at2759"/>
<protein>
    <submittedName>
        <fullName evidence="6">Zinc finger BED domain-containing 4-like</fullName>
    </submittedName>
</protein>
<dbReference type="GO" id="GO:0008270">
    <property type="term" value="F:zinc ion binding"/>
    <property type="evidence" value="ECO:0007669"/>
    <property type="project" value="UniProtKB-KW"/>
</dbReference>
<organism evidence="6 7">
    <name type="scientific">Paramuricea clavata</name>
    <name type="common">Red gorgonian</name>
    <name type="synonym">Violescent sea-whip</name>
    <dbReference type="NCBI Taxonomy" id="317549"/>
    <lineage>
        <taxon>Eukaryota</taxon>
        <taxon>Metazoa</taxon>
        <taxon>Cnidaria</taxon>
        <taxon>Anthozoa</taxon>
        <taxon>Octocorallia</taxon>
        <taxon>Malacalcyonacea</taxon>
        <taxon>Plexauridae</taxon>
        <taxon>Paramuricea</taxon>
    </lineage>
</organism>
<keyword evidence="2" id="KW-0479">Metal-binding</keyword>
<dbReference type="PANTHER" id="PTHR46481:SF10">
    <property type="entry name" value="ZINC FINGER BED DOMAIN-CONTAINING PROTEIN 39"/>
    <property type="match status" value="1"/>
</dbReference>
<comment type="subcellular location">
    <subcellularLocation>
        <location evidence="1">Nucleus</location>
    </subcellularLocation>
</comment>
<dbReference type="SUPFAM" id="SSF53098">
    <property type="entry name" value="Ribonuclease H-like"/>
    <property type="match status" value="1"/>
</dbReference>